<dbReference type="Proteomes" id="UP001597108">
    <property type="component" value="Unassembled WGS sequence"/>
</dbReference>
<name>A0ABW3IP01_9RHOB</name>
<dbReference type="Pfam" id="PF13403">
    <property type="entry name" value="Hint_2"/>
    <property type="match status" value="1"/>
</dbReference>
<gene>
    <name evidence="2" type="ORF">ACFQ2S_08650</name>
</gene>
<protein>
    <submittedName>
        <fullName evidence="2">Hint domain-containing protein</fullName>
    </submittedName>
</protein>
<dbReference type="RefSeq" id="WP_386074039.1">
    <property type="nucleotide sequence ID" value="NZ_JBHTJT010000008.1"/>
</dbReference>
<sequence>MTMSAGARFAALGRKREMDGDLGKPETAHAILAETLVETSMGWRPVEELRAGDMVHTFDGGLRCLASVARAPVTSERPLGLIHVPGGTLNTCLGLALLPGTRLLLDLPELTLPDQAAGGPVLVPAGALVGWRGVTMRRARAGALAVALRFEEEEVVFANTGALIHCPAAGQCRDGGDMAPLSGFFAELAMDEARRRLGLPEELPGRPAGLSGQSAYA</sequence>
<proteinExistence type="predicted"/>
<comment type="caution">
    <text evidence="2">The sequence shown here is derived from an EMBL/GenBank/DDBJ whole genome shotgun (WGS) entry which is preliminary data.</text>
</comment>
<keyword evidence="3" id="KW-1185">Reference proteome</keyword>
<evidence type="ECO:0000313" key="2">
    <source>
        <dbReference type="EMBL" id="MFD0979719.1"/>
    </source>
</evidence>
<evidence type="ECO:0000313" key="3">
    <source>
        <dbReference type="Proteomes" id="UP001597108"/>
    </source>
</evidence>
<reference evidence="3" key="1">
    <citation type="journal article" date="2019" name="Int. J. Syst. Evol. Microbiol.">
        <title>The Global Catalogue of Microorganisms (GCM) 10K type strain sequencing project: providing services to taxonomists for standard genome sequencing and annotation.</title>
        <authorList>
            <consortium name="The Broad Institute Genomics Platform"/>
            <consortium name="The Broad Institute Genome Sequencing Center for Infectious Disease"/>
            <person name="Wu L."/>
            <person name="Ma J."/>
        </authorList>
    </citation>
    <scope>NUCLEOTIDE SEQUENCE [LARGE SCALE GENOMIC DNA]</scope>
    <source>
        <strain evidence="3">CCUG 60524</strain>
    </source>
</reference>
<accession>A0ABW3IP01</accession>
<organism evidence="2 3">
    <name type="scientific">Tropicimonas aquimaris</name>
    <dbReference type="NCBI Taxonomy" id="914152"/>
    <lineage>
        <taxon>Bacteria</taxon>
        <taxon>Pseudomonadati</taxon>
        <taxon>Pseudomonadota</taxon>
        <taxon>Alphaproteobacteria</taxon>
        <taxon>Rhodobacterales</taxon>
        <taxon>Roseobacteraceae</taxon>
        <taxon>Tropicimonas</taxon>
    </lineage>
</organism>
<dbReference type="InterPro" id="IPR028992">
    <property type="entry name" value="Hedgehog/Intein_dom"/>
</dbReference>
<feature type="domain" description="Hedgehog/Intein (Hint)" evidence="1">
    <location>
        <begin position="32"/>
        <end position="159"/>
    </location>
</feature>
<evidence type="ECO:0000259" key="1">
    <source>
        <dbReference type="Pfam" id="PF13403"/>
    </source>
</evidence>
<dbReference type="EMBL" id="JBHTJT010000008">
    <property type="protein sequence ID" value="MFD0979719.1"/>
    <property type="molecule type" value="Genomic_DNA"/>
</dbReference>